<feature type="transmembrane region" description="Helical" evidence="6">
    <location>
        <begin position="425"/>
        <end position="447"/>
    </location>
</feature>
<dbReference type="Gene3D" id="1.20.1250.20">
    <property type="entry name" value="MFS general substrate transporter like domains"/>
    <property type="match status" value="1"/>
</dbReference>
<name>A0A317KUK1_9BACI</name>
<feature type="transmembrane region" description="Helical" evidence="6">
    <location>
        <begin position="287"/>
        <end position="306"/>
    </location>
</feature>
<feature type="transmembrane region" description="Helical" evidence="6">
    <location>
        <begin position="221"/>
        <end position="239"/>
    </location>
</feature>
<dbReference type="OrthoDB" id="2403626at2"/>
<dbReference type="Proteomes" id="UP000245624">
    <property type="component" value="Unassembled WGS sequence"/>
</dbReference>
<accession>A0A317KUK1</accession>
<keyword evidence="4 6" id="KW-1133">Transmembrane helix</keyword>
<feature type="transmembrane region" description="Helical" evidence="6">
    <location>
        <begin position="260"/>
        <end position="281"/>
    </location>
</feature>
<evidence type="ECO:0000256" key="6">
    <source>
        <dbReference type="SAM" id="Phobius"/>
    </source>
</evidence>
<comment type="caution">
    <text evidence="8">The sequence shown here is derived from an EMBL/GenBank/DDBJ whole genome shotgun (WGS) entry which is preliminary data.</text>
</comment>
<evidence type="ECO:0000256" key="2">
    <source>
        <dbReference type="ARBA" id="ARBA00022448"/>
    </source>
</evidence>
<feature type="transmembrane region" description="Helical" evidence="6">
    <location>
        <begin position="80"/>
        <end position="99"/>
    </location>
</feature>
<evidence type="ECO:0000313" key="8">
    <source>
        <dbReference type="EMBL" id="PWU67085.1"/>
    </source>
</evidence>
<dbReference type="SUPFAM" id="SSF103473">
    <property type="entry name" value="MFS general substrate transporter"/>
    <property type="match status" value="1"/>
</dbReference>
<dbReference type="EMBL" id="QGTD01000019">
    <property type="protein sequence ID" value="PWU67085.1"/>
    <property type="molecule type" value="Genomic_DNA"/>
</dbReference>
<protein>
    <submittedName>
        <fullName evidence="8">Antiporter</fullName>
    </submittedName>
</protein>
<dbReference type="PANTHER" id="PTHR42718:SF9">
    <property type="entry name" value="MAJOR FACILITATOR SUPERFAMILY MULTIDRUG TRANSPORTER MFSC"/>
    <property type="match status" value="1"/>
</dbReference>
<organism evidence="8 9">
    <name type="scientific">Gracilibacillus dipsosauri</name>
    <dbReference type="NCBI Taxonomy" id="178340"/>
    <lineage>
        <taxon>Bacteria</taxon>
        <taxon>Bacillati</taxon>
        <taxon>Bacillota</taxon>
        <taxon>Bacilli</taxon>
        <taxon>Bacillales</taxon>
        <taxon>Bacillaceae</taxon>
        <taxon>Gracilibacillus</taxon>
    </lineage>
</organism>
<keyword evidence="3 6" id="KW-0812">Transmembrane</keyword>
<feature type="transmembrane region" description="Helical" evidence="6">
    <location>
        <begin position="321"/>
        <end position="340"/>
    </location>
</feature>
<comment type="subcellular location">
    <subcellularLocation>
        <location evidence="1">Cell membrane</location>
        <topology evidence="1">Multi-pass membrane protein</topology>
    </subcellularLocation>
</comment>
<feature type="transmembrane region" description="Helical" evidence="6">
    <location>
        <begin position="14"/>
        <end position="38"/>
    </location>
</feature>
<reference evidence="8 9" key="1">
    <citation type="submission" date="2018-05" db="EMBL/GenBank/DDBJ databases">
        <title>Genomic analysis of Gracilibacillus dipsosauri DD1 reveals novel features of a salt-tolerant amylase.</title>
        <authorList>
            <person name="Deutch C.E."/>
            <person name="Yang S."/>
        </authorList>
    </citation>
    <scope>NUCLEOTIDE SEQUENCE [LARGE SCALE GENOMIC DNA]</scope>
    <source>
        <strain evidence="8 9">DD1</strain>
    </source>
</reference>
<dbReference type="CDD" id="cd17321">
    <property type="entry name" value="MFS_MMR_MDR_like"/>
    <property type="match status" value="1"/>
</dbReference>
<dbReference type="GO" id="GO:0022857">
    <property type="term" value="F:transmembrane transporter activity"/>
    <property type="evidence" value="ECO:0007669"/>
    <property type="project" value="InterPro"/>
</dbReference>
<dbReference type="InterPro" id="IPR020846">
    <property type="entry name" value="MFS_dom"/>
</dbReference>
<feature type="transmembrane region" description="Helical" evidence="6">
    <location>
        <begin position="195"/>
        <end position="215"/>
    </location>
</feature>
<dbReference type="PROSITE" id="PS50850">
    <property type="entry name" value="MFS"/>
    <property type="match status" value="1"/>
</dbReference>
<evidence type="ECO:0000256" key="1">
    <source>
        <dbReference type="ARBA" id="ARBA00004651"/>
    </source>
</evidence>
<dbReference type="InterPro" id="IPR011701">
    <property type="entry name" value="MFS"/>
</dbReference>
<evidence type="ECO:0000256" key="4">
    <source>
        <dbReference type="ARBA" id="ARBA00022989"/>
    </source>
</evidence>
<dbReference type="GO" id="GO:0005886">
    <property type="term" value="C:plasma membrane"/>
    <property type="evidence" value="ECO:0007669"/>
    <property type="project" value="UniProtKB-SubCell"/>
</dbReference>
<feature type="transmembrane region" description="Helical" evidence="6">
    <location>
        <begin position="346"/>
        <end position="366"/>
    </location>
</feature>
<feature type="transmembrane region" description="Helical" evidence="6">
    <location>
        <begin position="166"/>
        <end position="183"/>
    </location>
</feature>
<evidence type="ECO:0000256" key="5">
    <source>
        <dbReference type="ARBA" id="ARBA00023136"/>
    </source>
</evidence>
<evidence type="ECO:0000313" key="9">
    <source>
        <dbReference type="Proteomes" id="UP000245624"/>
    </source>
</evidence>
<evidence type="ECO:0000259" key="7">
    <source>
        <dbReference type="PROSITE" id="PS50850"/>
    </source>
</evidence>
<feature type="transmembrane region" description="Helical" evidence="6">
    <location>
        <begin position="50"/>
        <end position="68"/>
    </location>
</feature>
<keyword evidence="9" id="KW-1185">Reference proteome</keyword>
<dbReference type="PANTHER" id="PTHR42718">
    <property type="entry name" value="MAJOR FACILITATOR SUPERFAMILY MULTIDRUG TRANSPORTER MFSC"/>
    <property type="match status" value="1"/>
</dbReference>
<feature type="transmembrane region" description="Helical" evidence="6">
    <location>
        <begin position="105"/>
        <end position="126"/>
    </location>
</feature>
<evidence type="ECO:0000256" key="3">
    <source>
        <dbReference type="ARBA" id="ARBA00022692"/>
    </source>
</evidence>
<proteinExistence type="predicted"/>
<dbReference type="InterPro" id="IPR036259">
    <property type="entry name" value="MFS_trans_sf"/>
</dbReference>
<dbReference type="AlphaFoldDB" id="A0A317KUK1"/>
<dbReference type="PRINTS" id="PR01036">
    <property type="entry name" value="TCRTETB"/>
</dbReference>
<feature type="transmembrane region" description="Helical" evidence="6">
    <location>
        <begin position="378"/>
        <end position="405"/>
    </location>
</feature>
<feature type="transmembrane region" description="Helical" evidence="6">
    <location>
        <begin position="138"/>
        <end position="160"/>
    </location>
</feature>
<gene>
    <name evidence="8" type="ORF">DLJ74_17875</name>
</gene>
<dbReference type="Pfam" id="PF07690">
    <property type="entry name" value="MFS_1"/>
    <property type="match status" value="1"/>
</dbReference>
<sequence>MIMMELQMNEKRRLLRVLVFILIFSVMNAFIFNVALPTIRDEFSLTSADVSWVLSSYMVVYAIGTVVYGKLADYYSLSRLLTYGLLLLAFGSIIGIFAIDFRMVIVSRILQASGASVIPTMSMVIPTRFFPEKERGKALGTIAIGMALGTALGPIISGVVSEFSNWRVLFTLSLFPLISLPYFKKYLPKTSKKGLKLDYIGAGLLGVTVALFLLAITQTNLVYFIFATILLTFFIIHIYNHSNPFVNFKLFKNKAYSLMLIITFFAASLLFALTFATPLLLNDVYQLSQLSIGLVLFPSAIIAALLGKRGGKLADKKGNQFLFYLSVGLLFCCYVLISVFVEIDPIWIMTILIFGNVGATFIRVALSNSISMTLPQNSVGIGMGFFSMFNFIAGAAATSMIGAFLEQDSNFTSLLPFEYSNNAALYSNLFLIFTFISILIGVSFAYITRHHKSNV</sequence>
<keyword evidence="2" id="KW-0813">Transport</keyword>
<dbReference type="Gene3D" id="1.20.1720.10">
    <property type="entry name" value="Multidrug resistance protein D"/>
    <property type="match status" value="1"/>
</dbReference>
<keyword evidence="5 6" id="KW-0472">Membrane</keyword>
<feature type="domain" description="Major facilitator superfamily (MFS) profile" evidence="7">
    <location>
        <begin position="14"/>
        <end position="452"/>
    </location>
</feature>